<comment type="caution">
    <text evidence="5">The sequence shown here is derived from an EMBL/GenBank/DDBJ whole genome shotgun (WGS) entry which is preliminary data.</text>
</comment>
<dbReference type="EMBL" id="BOML01000075">
    <property type="protein sequence ID" value="GIE07305.1"/>
    <property type="molecule type" value="Genomic_DNA"/>
</dbReference>
<dbReference type="SUPFAM" id="SSF46785">
    <property type="entry name" value="Winged helix' DNA-binding domain"/>
    <property type="match status" value="1"/>
</dbReference>
<dbReference type="InterPro" id="IPR000524">
    <property type="entry name" value="Tscrpt_reg_HTH_GntR"/>
</dbReference>
<protein>
    <recommendedName>
        <fullName evidence="4">HTH gntR-type domain-containing protein</fullName>
    </recommendedName>
</protein>
<dbReference type="PRINTS" id="PR00035">
    <property type="entry name" value="HTHGNTR"/>
</dbReference>
<evidence type="ECO:0000256" key="2">
    <source>
        <dbReference type="ARBA" id="ARBA00023125"/>
    </source>
</evidence>
<dbReference type="RefSeq" id="WP_239133150.1">
    <property type="nucleotide sequence ID" value="NZ_BAAATX010000034.1"/>
</dbReference>
<reference evidence="5 6" key="1">
    <citation type="submission" date="2021-01" db="EMBL/GenBank/DDBJ databases">
        <title>Whole genome shotgun sequence of Actinoplanes durhamensis NBRC 14914.</title>
        <authorList>
            <person name="Komaki H."/>
            <person name="Tamura T."/>
        </authorList>
    </citation>
    <scope>NUCLEOTIDE SEQUENCE [LARGE SCALE GENOMIC DNA]</scope>
    <source>
        <strain evidence="5 6">NBRC 14914</strain>
    </source>
</reference>
<evidence type="ECO:0000256" key="1">
    <source>
        <dbReference type="ARBA" id="ARBA00023015"/>
    </source>
</evidence>
<dbReference type="CDD" id="cd07377">
    <property type="entry name" value="WHTH_GntR"/>
    <property type="match status" value="1"/>
</dbReference>
<dbReference type="InterPro" id="IPR036388">
    <property type="entry name" value="WH-like_DNA-bd_sf"/>
</dbReference>
<keyword evidence="6" id="KW-1185">Reference proteome</keyword>
<dbReference type="SMART" id="SM00345">
    <property type="entry name" value="HTH_GNTR"/>
    <property type="match status" value="1"/>
</dbReference>
<keyword evidence="2" id="KW-0238">DNA-binding</keyword>
<dbReference type="InterPro" id="IPR036390">
    <property type="entry name" value="WH_DNA-bd_sf"/>
</dbReference>
<name>A0ABQ3ZBV9_9ACTN</name>
<feature type="domain" description="HTH gntR-type" evidence="4">
    <location>
        <begin position="9"/>
        <end position="77"/>
    </location>
</feature>
<dbReference type="Gene3D" id="1.10.10.10">
    <property type="entry name" value="Winged helix-like DNA-binding domain superfamily/Winged helix DNA-binding domain"/>
    <property type="match status" value="1"/>
</dbReference>
<dbReference type="PANTHER" id="PTHR44846">
    <property type="entry name" value="MANNOSYL-D-GLYCERATE TRANSPORT/METABOLISM SYSTEM REPRESSOR MNGR-RELATED"/>
    <property type="match status" value="1"/>
</dbReference>
<keyword evidence="1" id="KW-0805">Transcription regulation</keyword>
<dbReference type="Proteomes" id="UP000637628">
    <property type="component" value="Unassembled WGS sequence"/>
</dbReference>
<evidence type="ECO:0000313" key="6">
    <source>
        <dbReference type="Proteomes" id="UP000637628"/>
    </source>
</evidence>
<dbReference type="PROSITE" id="PS50949">
    <property type="entry name" value="HTH_GNTR"/>
    <property type="match status" value="1"/>
</dbReference>
<dbReference type="Pfam" id="PF00392">
    <property type="entry name" value="GntR"/>
    <property type="match status" value="1"/>
</dbReference>
<organism evidence="5 6">
    <name type="scientific">Paractinoplanes durhamensis</name>
    <dbReference type="NCBI Taxonomy" id="113563"/>
    <lineage>
        <taxon>Bacteria</taxon>
        <taxon>Bacillati</taxon>
        <taxon>Actinomycetota</taxon>
        <taxon>Actinomycetes</taxon>
        <taxon>Micromonosporales</taxon>
        <taxon>Micromonosporaceae</taxon>
        <taxon>Paractinoplanes</taxon>
    </lineage>
</organism>
<sequence>MTIDPDGPVPLYQQLADLLRAEIEAGRLLPNRPVPSENTLQQQYGISRDTARHALRLLREDGWIVTVRGKGSFVRER</sequence>
<accession>A0ABQ3ZBV9</accession>
<keyword evidence="3" id="KW-0804">Transcription</keyword>
<dbReference type="InterPro" id="IPR050679">
    <property type="entry name" value="Bact_HTH_transcr_reg"/>
</dbReference>
<evidence type="ECO:0000313" key="5">
    <source>
        <dbReference type="EMBL" id="GIE07305.1"/>
    </source>
</evidence>
<dbReference type="PANTHER" id="PTHR44846:SF17">
    <property type="entry name" value="GNTR-FAMILY TRANSCRIPTIONAL REGULATOR"/>
    <property type="match status" value="1"/>
</dbReference>
<evidence type="ECO:0000256" key="3">
    <source>
        <dbReference type="ARBA" id="ARBA00023163"/>
    </source>
</evidence>
<gene>
    <name evidence="5" type="ORF">Adu01nite_86550</name>
</gene>
<evidence type="ECO:0000259" key="4">
    <source>
        <dbReference type="PROSITE" id="PS50949"/>
    </source>
</evidence>
<proteinExistence type="predicted"/>